<sequence>MPIDNPYYSAAVHGDFELADIGDLVLEEGATLRGCQLAYQTLGTLNGAKDNAVLIPTWYSGNHSIMRDTYVGSGRAIDPAEHFVVLVNQIGSGLGTSPHNLAGPYGRGRFPRVRIGDDVVAQERLLREVLGVEELALVFGGSMGAQQTYEWAVRFPDRVKRAAPLAGTARMYQHCVVWAQTLVDALTSDPGYAGGWYRDPADVRGGLQRHAGLFALHVLSNEFWTGENWRALGFSSPEDFVVGFLEAYFEPMDAGDLLTQAWKWQHGDVSRHTGGDLAAALGRITARTVVMPISTDKFFPPEDCAAEQVLIPGSQFRVIEDVHGHASLFGLTPSYLDQVDDALRKLLETPA</sequence>
<accession>A0A1G9LI85</accession>
<dbReference type="Gene3D" id="3.40.50.1820">
    <property type="entry name" value="alpha/beta hydrolase"/>
    <property type="match status" value="1"/>
</dbReference>
<reference evidence="4" key="1">
    <citation type="submission" date="2016-10" db="EMBL/GenBank/DDBJ databases">
        <authorList>
            <person name="Varghese N."/>
            <person name="Submissions S."/>
        </authorList>
    </citation>
    <scope>NUCLEOTIDE SEQUENCE [LARGE SCALE GENOMIC DNA]</scope>
    <source>
        <strain evidence="4">DSM 45419</strain>
    </source>
</reference>
<feature type="active site" description="Nucleophile" evidence="1">
    <location>
        <position position="142"/>
    </location>
</feature>
<feature type="domain" description="AB hydrolase-1" evidence="2">
    <location>
        <begin position="73"/>
        <end position="322"/>
    </location>
</feature>
<proteinExistence type="predicted"/>
<dbReference type="STRING" id="1137991.SAMN05660642_00435"/>
<dbReference type="InterPro" id="IPR029058">
    <property type="entry name" value="AB_hydrolase_fold"/>
</dbReference>
<name>A0A1G9LI85_9ACTN</name>
<feature type="active site" evidence="1">
    <location>
        <position position="325"/>
    </location>
</feature>
<dbReference type="OrthoDB" id="9800754at2"/>
<keyword evidence="4" id="KW-1185">Reference proteome</keyword>
<dbReference type="Pfam" id="PF00561">
    <property type="entry name" value="Abhydrolase_1"/>
    <property type="match status" value="1"/>
</dbReference>
<gene>
    <name evidence="3" type="ORF">SAMN05660642_00435</name>
</gene>
<dbReference type="InterPro" id="IPR008220">
    <property type="entry name" value="HAT_MetX-like"/>
</dbReference>
<dbReference type="RefSeq" id="WP_091213154.1">
    <property type="nucleotide sequence ID" value="NZ_FNHE01000001.1"/>
</dbReference>
<organism evidence="3 4">
    <name type="scientific">Geodermatophilus siccatus</name>
    <dbReference type="NCBI Taxonomy" id="1137991"/>
    <lineage>
        <taxon>Bacteria</taxon>
        <taxon>Bacillati</taxon>
        <taxon>Actinomycetota</taxon>
        <taxon>Actinomycetes</taxon>
        <taxon>Geodermatophilales</taxon>
        <taxon>Geodermatophilaceae</taxon>
        <taxon>Geodermatophilus</taxon>
    </lineage>
</organism>
<keyword evidence="3" id="KW-0808">Transferase</keyword>
<evidence type="ECO:0000313" key="4">
    <source>
        <dbReference type="Proteomes" id="UP000198680"/>
    </source>
</evidence>
<dbReference type="NCBIfam" id="NF005757">
    <property type="entry name" value="PRK07581.1"/>
    <property type="match status" value="1"/>
</dbReference>
<protein>
    <submittedName>
        <fullName evidence="3">Homoserine O-acetyltransferase</fullName>
    </submittedName>
</protein>
<dbReference type="InterPro" id="IPR000073">
    <property type="entry name" value="AB_hydrolase_1"/>
</dbReference>
<evidence type="ECO:0000259" key="2">
    <source>
        <dbReference type="Pfam" id="PF00561"/>
    </source>
</evidence>
<dbReference type="EMBL" id="FNHE01000001">
    <property type="protein sequence ID" value="SDL61548.1"/>
    <property type="molecule type" value="Genomic_DNA"/>
</dbReference>
<dbReference type="GO" id="GO:0016747">
    <property type="term" value="F:acyltransferase activity, transferring groups other than amino-acyl groups"/>
    <property type="evidence" value="ECO:0007669"/>
    <property type="project" value="InterPro"/>
</dbReference>
<dbReference type="PANTHER" id="PTHR32268:SF15">
    <property type="entry name" value="HOMOSERINE ACETYLTRANSFERASE FAMILY PROTEIN (AFU_ORTHOLOGUE AFUA_1G15350)"/>
    <property type="match status" value="1"/>
</dbReference>
<evidence type="ECO:0000313" key="3">
    <source>
        <dbReference type="EMBL" id="SDL61548.1"/>
    </source>
</evidence>
<evidence type="ECO:0000256" key="1">
    <source>
        <dbReference type="PIRSR" id="PIRSR000443-1"/>
    </source>
</evidence>
<dbReference type="PANTHER" id="PTHR32268">
    <property type="entry name" value="HOMOSERINE O-ACETYLTRANSFERASE"/>
    <property type="match status" value="1"/>
</dbReference>
<feature type="active site" evidence="1">
    <location>
        <position position="296"/>
    </location>
</feature>
<dbReference type="PIRSF" id="PIRSF000443">
    <property type="entry name" value="Homoser_Ac_trans"/>
    <property type="match status" value="1"/>
</dbReference>
<dbReference type="Proteomes" id="UP000198680">
    <property type="component" value="Unassembled WGS sequence"/>
</dbReference>
<dbReference type="AlphaFoldDB" id="A0A1G9LI85"/>
<dbReference type="SUPFAM" id="SSF53474">
    <property type="entry name" value="alpha/beta-Hydrolases"/>
    <property type="match status" value="1"/>
</dbReference>